<organism evidence="3 4">
    <name type="scientific">Parahaliea maris</name>
    <dbReference type="NCBI Taxonomy" id="2716870"/>
    <lineage>
        <taxon>Bacteria</taxon>
        <taxon>Pseudomonadati</taxon>
        <taxon>Pseudomonadota</taxon>
        <taxon>Gammaproteobacteria</taxon>
        <taxon>Cellvibrionales</taxon>
        <taxon>Halieaceae</taxon>
        <taxon>Parahaliea</taxon>
    </lineage>
</organism>
<comment type="function">
    <text evidence="2">Antitoxin component of a type II toxin-antitoxin (TA) system.</text>
</comment>
<dbReference type="NCBIfam" id="TIGR01552">
    <property type="entry name" value="phd_fam"/>
    <property type="match status" value="1"/>
</dbReference>
<dbReference type="InterPro" id="IPR036165">
    <property type="entry name" value="YefM-like_sf"/>
</dbReference>
<gene>
    <name evidence="3" type="ORF">FV139_17570</name>
</gene>
<sequence>MKKVTATEASKAFGQLVDDVQSGAVTIERNGRPVAVVYSYEESQRIEAMREAHLDTLIQEGITAADEGRIRPLTQKVRDEILASARQRYEEQSQ</sequence>
<dbReference type="EMBL" id="VRZA01000007">
    <property type="protein sequence ID" value="TXS90785.1"/>
    <property type="molecule type" value="Genomic_DNA"/>
</dbReference>
<comment type="caution">
    <text evidence="3">The sequence shown here is derived from an EMBL/GenBank/DDBJ whole genome shotgun (WGS) entry which is preliminary data.</text>
</comment>
<evidence type="ECO:0000256" key="1">
    <source>
        <dbReference type="ARBA" id="ARBA00009981"/>
    </source>
</evidence>
<evidence type="ECO:0000313" key="4">
    <source>
        <dbReference type="Proteomes" id="UP000321039"/>
    </source>
</evidence>
<accession>A0A5C8ZR06</accession>
<keyword evidence="4" id="KW-1185">Reference proteome</keyword>
<dbReference type="AlphaFoldDB" id="A0A5C8ZR06"/>
<evidence type="ECO:0000256" key="2">
    <source>
        <dbReference type="RuleBase" id="RU362080"/>
    </source>
</evidence>
<dbReference type="Gene3D" id="3.40.1620.10">
    <property type="entry name" value="YefM-like domain"/>
    <property type="match status" value="1"/>
</dbReference>
<evidence type="ECO:0000313" key="3">
    <source>
        <dbReference type="EMBL" id="TXS90785.1"/>
    </source>
</evidence>
<dbReference type="InterPro" id="IPR006442">
    <property type="entry name" value="Antitoxin_Phd/YefM"/>
</dbReference>
<reference evidence="3 4" key="1">
    <citation type="submission" date="2019-08" db="EMBL/GenBank/DDBJ databases">
        <title>Parahaliea maris sp. nov., isolated from the surface seawater.</title>
        <authorList>
            <person name="Liu Y."/>
        </authorList>
    </citation>
    <scope>NUCLEOTIDE SEQUENCE [LARGE SCALE GENOMIC DNA]</scope>
    <source>
        <strain evidence="3 4">HSLHS9</strain>
    </source>
</reference>
<protein>
    <recommendedName>
        <fullName evidence="2">Antitoxin</fullName>
    </recommendedName>
</protein>
<dbReference type="RefSeq" id="WP_148069783.1">
    <property type="nucleotide sequence ID" value="NZ_VRZA01000007.1"/>
</dbReference>
<dbReference type="Pfam" id="PF02604">
    <property type="entry name" value="PhdYeFM_antitox"/>
    <property type="match status" value="1"/>
</dbReference>
<dbReference type="SUPFAM" id="SSF143120">
    <property type="entry name" value="YefM-like"/>
    <property type="match status" value="1"/>
</dbReference>
<name>A0A5C8ZR06_9GAMM</name>
<comment type="similarity">
    <text evidence="1 2">Belongs to the phD/YefM antitoxin family.</text>
</comment>
<proteinExistence type="inferred from homology"/>
<dbReference type="Proteomes" id="UP000321039">
    <property type="component" value="Unassembled WGS sequence"/>
</dbReference>